<feature type="signal peptide" evidence="1">
    <location>
        <begin position="1"/>
        <end position="20"/>
    </location>
</feature>
<dbReference type="AlphaFoldDB" id="A0A399RSW7"/>
<reference evidence="3" key="1">
    <citation type="submission" date="2018-08" db="EMBL/GenBank/DDBJ databases">
        <title>Mucilaginibacter sp. MYSH2.</title>
        <authorList>
            <person name="Seo T."/>
        </authorList>
    </citation>
    <scope>NUCLEOTIDE SEQUENCE [LARGE SCALE GENOMIC DNA]</scope>
    <source>
        <strain evidence="3">KIRAN</strain>
    </source>
</reference>
<protein>
    <recommendedName>
        <fullName evidence="4">Lipoprotein</fullName>
    </recommendedName>
</protein>
<evidence type="ECO:0000313" key="2">
    <source>
        <dbReference type="EMBL" id="RIJ33951.1"/>
    </source>
</evidence>
<keyword evidence="3" id="KW-1185">Reference proteome</keyword>
<feature type="chain" id="PRO_5017395333" description="Lipoprotein" evidence="1">
    <location>
        <begin position="21"/>
        <end position="216"/>
    </location>
</feature>
<evidence type="ECO:0000313" key="3">
    <source>
        <dbReference type="Proteomes" id="UP000266005"/>
    </source>
</evidence>
<dbReference type="EMBL" id="QWGE01000006">
    <property type="protein sequence ID" value="RIJ33951.1"/>
    <property type="molecule type" value="Genomic_DNA"/>
</dbReference>
<proteinExistence type="predicted"/>
<evidence type="ECO:0008006" key="4">
    <source>
        <dbReference type="Google" id="ProtNLM"/>
    </source>
</evidence>
<evidence type="ECO:0000256" key="1">
    <source>
        <dbReference type="SAM" id="SignalP"/>
    </source>
</evidence>
<accession>A0A399RSW7</accession>
<gene>
    <name evidence="2" type="ORF">D1627_16360</name>
</gene>
<sequence>MIMKRICHVFFYVFAFLSLAVQCDGNEPEPAYQPHFLEEVSIKPFKKDYKVGDTIWLETVIPDKHLFNTITEQDTLVDNIDIPLSVYFFSKYPKHDMRDPADENDFRVINDQNLNVSKGKGAILTYYGCNKSDFKIKIGIILGNKGVFTIGLNEGALRLCNGNFPEERMWISYRFDVIEGNKEIYLAIPDASKHINDDLEIQRAIDAKTMVAISVK</sequence>
<name>A0A399RSW7_9BACT</name>
<organism evidence="2 3">
    <name type="scientific">Pontibacter oryzae</name>
    <dbReference type="NCBI Taxonomy" id="2304593"/>
    <lineage>
        <taxon>Bacteria</taxon>
        <taxon>Pseudomonadati</taxon>
        <taxon>Bacteroidota</taxon>
        <taxon>Cytophagia</taxon>
        <taxon>Cytophagales</taxon>
        <taxon>Hymenobacteraceae</taxon>
        <taxon>Pontibacter</taxon>
    </lineage>
</organism>
<keyword evidence="1" id="KW-0732">Signal</keyword>
<dbReference type="Proteomes" id="UP000266005">
    <property type="component" value="Unassembled WGS sequence"/>
</dbReference>
<comment type="caution">
    <text evidence="2">The sequence shown here is derived from an EMBL/GenBank/DDBJ whole genome shotgun (WGS) entry which is preliminary data.</text>
</comment>